<evidence type="ECO:0000256" key="3">
    <source>
        <dbReference type="ARBA" id="ARBA00023082"/>
    </source>
</evidence>
<dbReference type="InterPro" id="IPR013324">
    <property type="entry name" value="RNA_pol_sigma_r3/r4-like"/>
</dbReference>
<dbReference type="InterPro" id="IPR013249">
    <property type="entry name" value="RNA_pol_sigma70_r4_t2"/>
</dbReference>
<dbReference type="Gene3D" id="1.10.10.10">
    <property type="entry name" value="Winged helix-like DNA-binding domain superfamily/Winged helix DNA-binding domain"/>
    <property type="match status" value="1"/>
</dbReference>
<dbReference type="PANTHER" id="PTHR43133:SF50">
    <property type="entry name" value="ECF RNA POLYMERASE SIGMA FACTOR SIGM"/>
    <property type="match status" value="1"/>
</dbReference>
<comment type="caution">
    <text evidence="8">The sequence shown here is derived from an EMBL/GenBank/DDBJ whole genome shotgun (WGS) entry which is preliminary data.</text>
</comment>
<evidence type="ECO:0000256" key="5">
    <source>
        <dbReference type="ARBA" id="ARBA00023163"/>
    </source>
</evidence>
<dbReference type="EMBL" id="SJKD01000005">
    <property type="protein sequence ID" value="TCC47929.1"/>
    <property type="molecule type" value="Genomic_DNA"/>
</dbReference>
<evidence type="ECO:0000256" key="1">
    <source>
        <dbReference type="ARBA" id="ARBA00010641"/>
    </source>
</evidence>
<sequence length="174" mass="19921">MADERDTAGFAEFATSRHGALYRYAYLLAGERGLAEDLLQEALVKTYVGWRRLRDPGNAEAYTRRVITTTAITWWRRKAWRAERPHDDVPDRPVDADDTTARVWLWNELRQLPPRQRAALVLRYYEDLTEVQTAEALGCSVGTVKSQVFDALKKLRARLGEDVVLIVERAGMAE</sequence>
<dbReference type="NCBIfam" id="TIGR02983">
    <property type="entry name" value="SigE-fam_strep"/>
    <property type="match status" value="1"/>
</dbReference>
<dbReference type="Pfam" id="PF08281">
    <property type="entry name" value="Sigma70_r4_2"/>
    <property type="match status" value="1"/>
</dbReference>
<gene>
    <name evidence="8" type="ORF">E0H75_24655</name>
</gene>
<accession>A0A4R0JML8</accession>
<keyword evidence="4" id="KW-0238">DNA-binding</keyword>
<evidence type="ECO:0000259" key="7">
    <source>
        <dbReference type="Pfam" id="PF08281"/>
    </source>
</evidence>
<dbReference type="SUPFAM" id="SSF88946">
    <property type="entry name" value="Sigma2 domain of RNA polymerase sigma factors"/>
    <property type="match status" value="1"/>
</dbReference>
<comment type="similarity">
    <text evidence="1">Belongs to the sigma-70 factor family. ECF subfamily.</text>
</comment>
<dbReference type="GO" id="GO:0006352">
    <property type="term" value="P:DNA-templated transcription initiation"/>
    <property type="evidence" value="ECO:0007669"/>
    <property type="project" value="InterPro"/>
</dbReference>
<organism evidence="8 9">
    <name type="scientific">Kribbella capetownensis</name>
    <dbReference type="NCBI Taxonomy" id="1572659"/>
    <lineage>
        <taxon>Bacteria</taxon>
        <taxon>Bacillati</taxon>
        <taxon>Actinomycetota</taxon>
        <taxon>Actinomycetes</taxon>
        <taxon>Propionibacteriales</taxon>
        <taxon>Kribbellaceae</taxon>
        <taxon>Kribbella</taxon>
    </lineage>
</organism>
<proteinExistence type="inferred from homology"/>
<dbReference type="InterPro" id="IPR014284">
    <property type="entry name" value="RNA_pol_sigma-70_dom"/>
</dbReference>
<dbReference type="GO" id="GO:0016987">
    <property type="term" value="F:sigma factor activity"/>
    <property type="evidence" value="ECO:0007669"/>
    <property type="project" value="UniProtKB-KW"/>
</dbReference>
<feature type="domain" description="RNA polymerase sigma-70 region 2" evidence="6">
    <location>
        <begin position="17"/>
        <end position="81"/>
    </location>
</feature>
<dbReference type="InterPro" id="IPR007627">
    <property type="entry name" value="RNA_pol_sigma70_r2"/>
</dbReference>
<keyword evidence="5" id="KW-0804">Transcription</keyword>
<protein>
    <submittedName>
        <fullName evidence="8">SigE family RNA polymerase sigma factor</fullName>
    </submittedName>
</protein>
<dbReference type="GO" id="GO:0003677">
    <property type="term" value="F:DNA binding"/>
    <property type="evidence" value="ECO:0007669"/>
    <property type="project" value="UniProtKB-KW"/>
</dbReference>
<dbReference type="CDD" id="cd06171">
    <property type="entry name" value="Sigma70_r4"/>
    <property type="match status" value="1"/>
</dbReference>
<dbReference type="NCBIfam" id="TIGR02937">
    <property type="entry name" value="sigma70-ECF"/>
    <property type="match status" value="1"/>
</dbReference>
<dbReference type="Pfam" id="PF04542">
    <property type="entry name" value="Sigma70_r2"/>
    <property type="match status" value="1"/>
</dbReference>
<dbReference type="RefSeq" id="WP_131515985.1">
    <property type="nucleotide sequence ID" value="NZ_SJKD01000005.1"/>
</dbReference>
<reference evidence="8 9" key="1">
    <citation type="submission" date="2019-02" db="EMBL/GenBank/DDBJ databases">
        <title>Kribbella capetownensis sp. nov. and Kribbella speibonae sp. nov., isolated from soil.</title>
        <authorList>
            <person name="Curtis S.M."/>
            <person name="Norton I."/>
            <person name="Everest G.J."/>
            <person name="Meyers P.R."/>
        </authorList>
    </citation>
    <scope>NUCLEOTIDE SEQUENCE [LARGE SCALE GENOMIC DNA]</scope>
    <source>
        <strain evidence="8 9">YM53</strain>
    </source>
</reference>
<dbReference type="InterPro" id="IPR036388">
    <property type="entry name" value="WH-like_DNA-bd_sf"/>
</dbReference>
<dbReference type="InterPro" id="IPR013325">
    <property type="entry name" value="RNA_pol_sigma_r2"/>
</dbReference>
<dbReference type="PANTHER" id="PTHR43133">
    <property type="entry name" value="RNA POLYMERASE ECF-TYPE SIGMA FACTO"/>
    <property type="match status" value="1"/>
</dbReference>
<keyword evidence="2" id="KW-0805">Transcription regulation</keyword>
<evidence type="ECO:0000259" key="6">
    <source>
        <dbReference type="Pfam" id="PF04542"/>
    </source>
</evidence>
<name>A0A4R0JML8_9ACTN</name>
<keyword evidence="3" id="KW-0731">Sigma factor</keyword>
<dbReference type="OrthoDB" id="3692620at2"/>
<dbReference type="InterPro" id="IPR039425">
    <property type="entry name" value="RNA_pol_sigma-70-like"/>
</dbReference>
<keyword evidence="9" id="KW-1185">Reference proteome</keyword>
<dbReference type="AlphaFoldDB" id="A0A4R0JML8"/>
<dbReference type="Proteomes" id="UP000293342">
    <property type="component" value="Unassembled WGS sequence"/>
</dbReference>
<evidence type="ECO:0000256" key="4">
    <source>
        <dbReference type="ARBA" id="ARBA00023125"/>
    </source>
</evidence>
<dbReference type="SUPFAM" id="SSF88659">
    <property type="entry name" value="Sigma3 and sigma4 domains of RNA polymerase sigma factors"/>
    <property type="match status" value="1"/>
</dbReference>
<evidence type="ECO:0000313" key="9">
    <source>
        <dbReference type="Proteomes" id="UP000293342"/>
    </source>
</evidence>
<dbReference type="InterPro" id="IPR014325">
    <property type="entry name" value="RNA_pol_sigma-E_actinobac"/>
</dbReference>
<feature type="domain" description="RNA polymerase sigma factor 70 region 4 type 2" evidence="7">
    <location>
        <begin position="104"/>
        <end position="155"/>
    </location>
</feature>
<evidence type="ECO:0000313" key="8">
    <source>
        <dbReference type="EMBL" id="TCC47929.1"/>
    </source>
</evidence>
<evidence type="ECO:0000256" key="2">
    <source>
        <dbReference type="ARBA" id="ARBA00023015"/>
    </source>
</evidence>
<dbReference type="Gene3D" id="1.10.1740.10">
    <property type="match status" value="1"/>
</dbReference>